<reference evidence="1" key="1">
    <citation type="submission" date="2018-11" db="EMBL/GenBank/DDBJ databases">
        <authorList>
            <consortium name="Pathogen Informatics"/>
        </authorList>
    </citation>
    <scope>NUCLEOTIDE SEQUENCE</scope>
</reference>
<dbReference type="EMBL" id="CAAALY010013027">
    <property type="protein sequence ID" value="VEL11841.1"/>
    <property type="molecule type" value="Genomic_DNA"/>
</dbReference>
<evidence type="ECO:0000313" key="2">
    <source>
        <dbReference type="Proteomes" id="UP000784294"/>
    </source>
</evidence>
<protein>
    <submittedName>
        <fullName evidence="1">Uncharacterized protein</fullName>
    </submittedName>
</protein>
<organism evidence="1 2">
    <name type="scientific">Protopolystoma xenopodis</name>
    <dbReference type="NCBI Taxonomy" id="117903"/>
    <lineage>
        <taxon>Eukaryota</taxon>
        <taxon>Metazoa</taxon>
        <taxon>Spiralia</taxon>
        <taxon>Lophotrochozoa</taxon>
        <taxon>Platyhelminthes</taxon>
        <taxon>Monogenea</taxon>
        <taxon>Polyopisthocotylea</taxon>
        <taxon>Polystomatidea</taxon>
        <taxon>Polystomatidae</taxon>
        <taxon>Protopolystoma</taxon>
    </lineage>
</organism>
<sequence>MEFLGSRLQPDKFFRKYEVKGVALGVVAGSFRCIQVGCPRFTTWSCCQGDLVGRSLYKVVCHSSYHNPQHQTVELVHSQTFRQHQQSVLPFYAPSYEPVTETSDVNPSTNVVPKPDTLSLLFPSWPIYLLLTLLSHCRPITTSHLLHFFQCGLITPTIHPDPSSPDGIIRHDPPIRICLLLP</sequence>
<proteinExistence type="predicted"/>
<accession>A0A448WHL5</accession>
<keyword evidence="2" id="KW-1185">Reference proteome</keyword>
<gene>
    <name evidence="1" type="ORF">PXEA_LOCUS5281</name>
</gene>
<dbReference type="AlphaFoldDB" id="A0A448WHL5"/>
<evidence type="ECO:0000313" key="1">
    <source>
        <dbReference type="EMBL" id="VEL11841.1"/>
    </source>
</evidence>
<dbReference type="Proteomes" id="UP000784294">
    <property type="component" value="Unassembled WGS sequence"/>
</dbReference>
<comment type="caution">
    <text evidence="1">The sequence shown here is derived from an EMBL/GenBank/DDBJ whole genome shotgun (WGS) entry which is preliminary data.</text>
</comment>
<name>A0A448WHL5_9PLAT</name>